<keyword evidence="1" id="KW-0812">Transmembrane</keyword>
<dbReference type="Proteomes" id="UP000198346">
    <property type="component" value="Unassembled WGS sequence"/>
</dbReference>
<dbReference type="RefSeq" id="WP_089410603.1">
    <property type="nucleotide sequence ID" value="NZ_FZQA01000001.1"/>
</dbReference>
<dbReference type="EMBL" id="FZQA01000001">
    <property type="protein sequence ID" value="SNT67567.1"/>
    <property type="molecule type" value="Genomic_DNA"/>
</dbReference>
<evidence type="ECO:0000313" key="2">
    <source>
        <dbReference type="EMBL" id="SNT67567.1"/>
    </source>
</evidence>
<name>A0A239PIV9_9PROT</name>
<reference evidence="2 3" key="1">
    <citation type="submission" date="2017-07" db="EMBL/GenBank/DDBJ databases">
        <authorList>
            <person name="Sun Z.S."/>
            <person name="Albrecht U."/>
            <person name="Echele G."/>
            <person name="Lee C.C."/>
        </authorList>
    </citation>
    <scope>NUCLEOTIDE SEQUENCE [LARGE SCALE GENOMIC DNA]</scope>
    <source>
        <strain evidence="2 3">CGMCC 1.12710</strain>
    </source>
</reference>
<keyword evidence="1" id="KW-1133">Transmembrane helix</keyword>
<protein>
    <submittedName>
        <fullName evidence="2">Uncharacterized protein</fullName>
    </submittedName>
</protein>
<feature type="transmembrane region" description="Helical" evidence="1">
    <location>
        <begin position="30"/>
        <end position="57"/>
    </location>
</feature>
<sequence length="71" mass="7187">MIEKLDLLAGALLVGAEAFAVSATALWPFAAAYGAVGRLAEVAASAAIGLAAGLLLARHALSLKPERLEDE</sequence>
<accession>A0A239PIV9</accession>
<dbReference type="AlphaFoldDB" id="A0A239PIV9"/>
<keyword evidence="1" id="KW-0472">Membrane</keyword>
<proteinExistence type="predicted"/>
<keyword evidence="3" id="KW-1185">Reference proteome</keyword>
<evidence type="ECO:0000256" key="1">
    <source>
        <dbReference type="SAM" id="Phobius"/>
    </source>
</evidence>
<evidence type="ECO:0000313" key="3">
    <source>
        <dbReference type="Proteomes" id="UP000198346"/>
    </source>
</evidence>
<organism evidence="2 3">
    <name type="scientific">Amphiplicatus metriothermophilus</name>
    <dbReference type="NCBI Taxonomy" id="1519374"/>
    <lineage>
        <taxon>Bacteria</taxon>
        <taxon>Pseudomonadati</taxon>
        <taxon>Pseudomonadota</taxon>
        <taxon>Alphaproteobacteria</taxon>
        <taxon>Parvularculales</taxon>
        <taxon>Parvularculaceae</taxon>
        <taxon>Amphiplicatus</taxon>
    </lineage>
</organism>
<gene>
    <name evidence="2" type="ORF">SAMN06297382_0057</name>
</gene>